<proteinExistence type="predicted"/>
<gene>
    <name evidence="1" type="ORF">FHU10_3811</name>
</gene>
<evidence type="ECO:0000313" key="1">
    <source>
        <dbReference type="EMBL" id="TVZ71193.1"/>
    </source>
</evidence>
<organism evidence="1">
    <name type="scientific">Serratia fonticola</name>
    <dbReference type="NCBI Taxonomy" id="47917"/>
    <lineage>
        <taxon>Bacteria</taxon>
        <taxon>Pseudomonadati</taxon>
        <taxon>Pseudomonadota</taxon>
        <taxon>Gammaproteobacteria</taxon>
        <taxon>Enterobacterales</taxon>
        <taxon>Yersiniaceae</taxon>
        <taxon>Serratia</taxon>
    </lineage>
</organism>
<reference evidence="1" key="1">
    <citation type="submission" date="2019-06" db="EMBL/GenBank/DDBJ databases">
        <authorList>
            <person name="Deangelis K."/>
            <person name="Huntemann M."/>
            <person name="Clum A."/>
            <person name="Pillay M."/>
            <person name="Palaniappan K."/>
            <person name="Varghese N."/>
            <person name="Mikhailova N."/>
            <person name="Stamatis D."/>
            <person name="Reddy T."/>
            <person name="Daum C."/>
            <person name="Shapiro N."/>
            <person name="Ivanova N."/>
            <person name="Kyrpides N."/>
            <person name="Woyke T."/>
        </authorList>
    </citation>
    <scope>NUCLEOTIDE SEQUENCE [LARGE SCALE GENOMIC DNA]</scope>
    <source>
        <strain evidence="1">128R</strain>
    </source>
</reference>
<sequence>MRYNQKVWLGVLVFCTLFWLAVASGIYSLSKKTEKHLQEHTVKKDITSPKQAF</sequence>
<reference evidence="1" key="2">
    <citation type="submission" date="2019-08" db="EMBL/GenBank/DDBJ databases">
        <title>Investigation of anaerobic lignin degradation for improved lignocellulosic biofuels.</title>
        <authorList>
            <person name="Deangelis K.PhD."/>
        </authorList>
    </citation>
    <scope>NUCLEOTIDE SEQUENCE [LARGE SCALE GENOMIC DNA]</scope>
    <source>
        <strain evidence="1">128R</strain>
    </source>
</reference>
<accession>A0A542BRU5</accession>
<dbReference type="AlphaFoldDB" id="A0A542BRU5"/>
<comment type="caution">
    <text evidence="1">The sequence shown here is derived from an EMBL/GenBank/DDBJ whole genome shotgun (WGS) entry which is preliminary data.</text>
</comment>
<name>A0A542BRU5_SERFO</name>
<dbReference type="EMBL" id="VISQ01000001">
    <property type="protein sequence ID" value="TVZ71193.1"/>
    <property type="molecule type" value="Genomic_DNA"/>
</dbReference>
<protein>
    <submittedName>
        <fullName evidence="1">Uncharacterized protein</fullName>
    </submittedName>
</protein>